<name>A0ABV7VMF0_9GAMM</name>
<proteinExistence type="predicted"/>
<dbReference type="EMBL" id="JBHRYB010000001">
    <property type="protein sequence ID" value="MFC3678659.1"/>
    <property type="molecule type" value="Genomic_DNA"/>
</dbReference>
<evidence type="ECO:0000313" key="2">
    <source>
        <dbReference type="Proteomes" id="UP001595722"/>
    </source>
</evidence>
<dbReference type="Proteomes" id="UP001595722">
    <property type="component" value="Unassembled WGS sequence"/>
</dbReference>
<protein>
    <recommendedName>
        <fullName evidence="3">Roadblock/LAMTOR2 domain-containing protein</fullName>
    </recommendedName>
</protein>
<organism evidence="1 2">
    <name type="scientific">Bacterioplanoides pacificum</name>
    <dbReference type="NCBI Taxonomy" id="1171596"/>
    <lineage>
        <taxon>Bacteria</taxon>
        <taxon>Pseudomonadati</taxon>
        <taxon>Pseudomonadota</taxon>
        <taxon>Gammaproteobacteria</taxon>
        <taxon>Oceanospirillales</taxon>
        <taxon>Oceanospirillaceae</taxon>
        <taxon>Bacterioplanoides</taxon>
    </lineage>
</organism>
<dbReference type="Gene3D" id="3.30.450.30">
    <property type="entry name" value="Dynein light chain 2a, cytoplasmic"/>
    <property type="match status" value="1"/>
</dbReference>
<sequence>MNNIEQSLDQLMAITGAMGCCIVDYDSGMVLGQQGGGVDLDLAAAGNSEVIKAKLKTIQSLGIEGDIEDMLITLSNQLHILRPTSLHSGLFIYLVLDRPNANLALARRKVLEIESNIQI</sequence>
<evidence type="ECO:0000313" key="1">
    <source>
        <dbReference type="EMBL" id="MFC3678659.1"/>
    </source>
</evidence>
<evidence type="ECO:0008006" key="3">
    <source>
        <dbReference type="Google" id="ProtNLM"/>
    </source>
</evidence>
<dbReference type="RefSeq" id="WP_376864209.1">
    <property type="nucleotide sequence ID" value="NZ_JBHRYB010000001.1"/>
</dbReference>
<accession>A0ABV7VMF0</accession>
<keyword evidence="2" id="KW-1185">Reference proteome</keyword>
<gene>
    <name evidence="1" type="ORF">ACFOMG_00870</name>
</gene>
<comment type="caution">
    <text evidence="1">The sequence shown here is derived from an EMBL/GenBank/DDBJ whole genome shotgun (WGS) entry which is preliminary data.</text>
</comment>
<reference evidence="2" key="1">
    <citation type="journal article" date="2019" name="Int. J. Syst. Evol. Microbiol.">
        <title>The Global Catalogue of Microorganisms (GCM) 10K type strain sequencing project: providing services to taxonomists for standard genome sequencing and annotation.</title>
        <authorList>
            <consortium name="The Broad Institute Genomics Platform"/>
            <consortium name="The Broad Institute Genome Sequencing Center for Infectious Disease"/>
            <person name="Wu L."/>
            <person name="Ma J."/>
        </authorList>
    </citation>
    <scope>NUCLEOTIDE SEQUENCE [LARGE SCALE GENOMIC DNA]</scope>
    <source>
        <strain evidence="2">KCTC 42424</strain>
    </source>
</reference>